<evidence type="ECO:0000313" key="3">
    <source>
        <dbReference type="Proteomes" id="UP000253729"/>
    </source>
</evidence>
<gene>
    <name evidence="2" type="ORF">BDQ94DRAFT_76776</name>
</gene>
<dbReference type="RefSeq" id="XP_026623198.1">
    <property type="nucleotide sequence ID" value="XM_026776488.1"/>
</dbReference>
<keyword evidence="3" id="KW-1185">Reference proteome</keyword>
<proteinExistence type="predicted"/>
<name>A0A3F3PV28_9EURO</name>
<feature type="chain" id="PRO_5017691935" evidence="1">
    <location>
        <begin position="26"/>
        <end position="79"/>
    </location>
</feature>
<keyword evidence="1" id="KW-0732">Signal</keyword>
<accession>A0A3F3PV28</accession>
<feature type="signal peptide" evidence="1">
    <location>
        <begin position="1"/>
        <end position="25"/>
    </location>
</feature>
<evidence type="ECO:0000313" key="2">
    <source>
        <dbReference type="EMBL" id="RDH30176.1"/>
    </source>
</evidence>
<dbReference type="GeneID" id="38144844"/>
<protein>
    <submittedName>
        <fullName evidence="2">Uncharacterized protein</fullName>
    </submittedName>
</protein>
<reference evidence="2 3" key="1">
    <citation type="submission" date="2018-07" db="EMBL/GenBank/DDBJ databases">
        <title>The genomes of Aspergillus section Nigri reveals drivers in fungal speciation.</title>
        <authorList>
            <consortium name="DOE Joint Genome Institute"/>
            <person name="Vesth T.C."/>
            <person name="Nybo J."/>
            <person name="Theobald S."/>
            <person name="Brandl J."/>
            <person name="Frisvad J.C."/>
            <person name="Nielsen K.F."/>
            <person name="Lyhne E.K."/>
            <person name="Kogle M.E."/>
            <person name="Kuo A."/>
            <person name="Riley R."/>
            <person name="Clum A."/>
            <person name="Nolan M."/>
            <person name="Lipzen A."/>
            <person name="Salamov A."/>
            <person name="Henrissat B."/>
            <person name="Wiebenga A."/>
            <person name="De vries R.P."/>
            <person name="Grigoriev I.V."/>
            <person name="Mortensen U.H."/>
            <person name="Andersen M.R."/>
            <person name="Baker S.E."/>
        </authorList>
    </citation>
    <scope>NUCLEOTIDE SEQUENCE [LARGE SCALE GENOMIC DNA]</scope>
    <source>
        <strain evidence="2 3">CBS 139.54b</strain>
    </source>
</reference>
<dbReference type="EMBL" id="KZ852062">
    <property type="protein sequence ID" value="RDH30176.1"/>
    <property type="molecule type" value="Genomic_DNA"/>
</dbReference>
<dbReference type="Proteomes" id="UP000253729">
    <property type="component" value="Unassembled WGS sequence"/>
</dbReference>
<dbReference type="AlphaFoldDB" id="A0A3F3PV28"/>
<organism evidence="2 3">
    <name type="scientific">Aspergillus welwitschiae</name>
    <dbReference type="NCBI Taxonomy" id="1341132"/>
    <lineage>
        <taxon>Eukaryota</taxon>
        <taxon>Fungi</taxon>
        <taxon>Dikarya</taxon>
        <taxon>Ascomycota</taxon>
        <taxon>Pezizomycotina</taxon>
        <taxon>Eurotiomycetes</taxon>
        <taxon>Eurotiomycetidae</taxon>
        <taxon>Eurotiales</taxon>
        <taxon>Aspergillaceae</taxon>
        <taxon>Aspergillus</taxon>
        <taxon>Aspergillus subgen. Circumdati</taxon>
    </lineage>
</organism>
<sequence>MGFCWCVVGWMHVGISLECWESALTWVGLLTGRSGVHGWVLGRGKEDRFCDIPSHSYFYYSSFHILSLSRGIICIDKLV</sequence>
<evidence type="ECO:0000256" key="1">
    <source>
        <dbReference type="SAM" id="SignalP"/>
    </source>
</evidence>